<dbReference type="Pfam" id="PF12021">
    <property type="entry name" value="DUF3509"/>
    <property type="match status" value="1"/>
</dbReference>
<comment type="caution">
    <text evidence="1">The sequence shown here is derived from an EMBL/GenBank/DDBJ whole genome shotgun (WGS) entry which is preliminary data.</text>
</comment>
<evidence type="ECO:0000313" key="1">
    <source>
        <dbReference type="EMBL" id="GGJ82698.1"/>
    </source>
</evidence>
<dbReference type="AlphaFoldDB" id="A0A917PKC3"/>
<sequence>MDNPFQLITHAFQDDFRVNFSVERLGGSITLTLSDDRGLVAKRMIGASTLKDSVQLQRLIQSVKFGIAIERDGMAAQMLSTMIDGGLFDATATNSPNRLGRNAHATL</sequence>
<accession>A0A917PKC3</accession>
<name>A0A917PKC3_9PSED</name>
<evidence type="ECO:0008006" key="3">
    <source>
        <dbReference type="Google" id="ProtNLM"/>
    </source>
</evidence>
<organism evidence="1 2">
    <name type="scientific">Pseudomonas matsuisoli</name>
    <dbReference type="NCBI Taxonomy" id="1515666"/>
    <lineage>
        <taxon>Bacteria</taxon>
        <taxon>Pseudomonadati</taxon>
        <taxon>Pseudomonadota</taxon>
        <taxon>Gammaproteobacteria</taxon>
        <taxon>Pseudomonadales</taxon>
        <taxon>Pseudomonadaceae</taxon>
        <taxon>Pseudomonas</taxon>
    </lineage>
</organism>
<keyword evidence="2" id="KW-1185">Reference proteome</keyword>
<evidence type="ECO:0000313" key="2">
    <source>
        <dbReference type="Proteomes" id="UP000635983"/>
    </source>
</evidence>
<reference evidence="1" key="2">
    <citation type="submission" date="2020-09" db="EMBL/GenBank/DDBJ databases">
        <authorList>
            <person name="Sun Q."/>
            <person name="Ohkuma M."/>
        </authorList>
    </citation>
    <scope>NUCLEOTIDE SEQUENCE</scope>
    <source>
        <strain evidence="1">JCM 30078</strain>
    </source>
</reference>
<proteinExistence type="predicted"/>
<reference evidence="1" key="1">
    <citation type="journal article" date="2014" name="Int. J. Syst. Evol. Microbiol.">
        <title>Complete genome sequence of Corynebacterium casei LMG S-19264T (=DSM 44701T), isolated from a smear-ripened cheese.</title>
        <authorList>
            <consortium name="US DOE Joint Genome Institute (JGI-PGF)"/>
            <person name="Walter F."/>
            <person name="Albersmeier A."/>
            <person name="Kalinowski J."/>
            <person name="Ruckert C."/>
        </authorList>
    </citation>
    <scope>NUCLEOTIDE SEQUENCE</scope>
    <source>
        <strain evidence="1">JCM 30078</strain>
    </source>
</reference>
<dbReference type="RefSeq" id="WP_188981627.1">
    <property type="nucleotide sequence ID" value="NZ_BMPO01000001.1"/>
</dbReference>
<dbReference type="EMBL" id="BMPO01000001">
    <property type="protein sequence ID" value="GGJ82698.1"/>
    <property type="molecule type" value="Genomic_DNA"/>
</dbReference>
<dbReference type="InterPro" id="IPR021898">
    <property type="entry name" value="DUF3509"/>
</dbReference>
<gene>
    <name evidence="1" type="ORF">GCM10009304_05890</name>
</gene>
<protein>
    <recommendedName>
        <fullName evidence="3">DUF3509 domain-containing protein</fullName>
    </recommendedName>
</protein>
<dbReference type="Proteomes" id="UP000635983">
    <property type="component" value="Unassembled WGS sequence"/>
</dbReference>